<organism evidence="1 2">
    <name type="scientific">Shigella virus Moo19</name>
    <dbReference type="NCBI Taxonomy" id="2886042"/>
    <lineage>
        <taxon>Viruses</taxon>
        <taxon>Duplodnaviria</taxon>
        <taxon>Heunggongvirae</taxon>
        <taxon>Uroviricota</taxon>
        <taxon>Caudoviricetes</taxon>
        <taxon>Schitoviridae</taxon>
        <taxon>Enquatrovirinae</taxon>
        <taxon>Moovirus</taxon>
        <taxon>Moovirus moo</taxon>
    </lineage>
</organism>
<gene>
    <name evidence="1" type="ORF">Moo19_gp19</name>
</gene>
<protein>
    <submittedName>
        <fullName evidence="1">Uncharacterized protein</fullName>
    </submittedName>
</protein>
<reference evidence="1" key="1">
    <citation type="submission" date="2021-06" db="EMBL/GenBank/DDBJ databases">
        <authorList>
            <person name="Tinney K.R."/>
            <person name="Subramanian S."/>
            <person name="Parent K.N."/>
        </authorList>
    </citation>
    <scope>NUCLEOTIDE SEQUENCE</scope>
</reference>
<accession>A0AAE8YCL4</accession>
<keyword evidence="2" id="KW-1185">Reference proteome</keyword>
<sequence length="94" mass="10666">MKVITYPTHKIALYMGQKVEVPLWVKYLAVLPMMYGHSSSALIGFSHKPKFTKTGIWKISSQYKNTKQEQIGIVRNFAPAKNEIEATLSEVLLP</sequence>
<dbReference type="Proteomes" id="UP000828350">
    <property type="component" value="Segment"/>
</dbReference>
<evidence type="ECO:0000313" key="2">
    <source>
        <dbReference type="Proteomes" id="UP000828350"/>
    </source>
</evidence>
<proteinExistence type="predicted"/>
<evidence type="ECO:0000313" key="1">
    <source>
        <dbReference type="EMBL" id="UEN68815.1"/>
    </source>
</evidence>
<dbReference type="EMBL" id="MZ358387">
    <property type="protein sequence ID" value="UEN68815.1"/>
    <property type="molecule type" value="Genomic_DNA"/>
</dbReference>
<name>A0AAE8YCL4_9CAUD</name>